<evidence type="ECO:0000256" key="6">
    <source>
        <dbReference type="ARBA" id="ARBA00031831"/>
    </source>
</evidence>
<sequence length="188" mass="21120">MNIVLLSGSTVGSKTSTAMKYLQSEINQLESEHQVQFFDLKELDLSFSDGRNYLDYSGDTLTLTTALMQADIIFIGFPVFQASIPGTLKNVFDLLPVNAFRDKVVGIIATAGSAKHYLIPETQLKPILGYMKAHIMQTYVFIEERDFSQGTIVNDDILFRLNALTTSTLRVAKVYAQVLEEENNQYDF</sequence>
<dbReference type="Pfam" id="PF03358">
    <property type="entry name" value="FMN_red"/>
    <property type="match status" value="1"/>
</dbReference>
<protein>
    <recommendedName>
        <fullName evidence="2">FMN-dependent NADPH-azoreductase</fullName>
    </recommendedName>
    <alternativeName>
        <fullName evidence="7">NADPH-dependent flavo-azoreductase</fullName>
    </alternativeName>
    <alternativeName>
        <fullName evidence="6">NADPH-flavin azoreductase</fullName>
    </alternativeName>
</protein>
<dbReference type="Proteomes" id="UP000095768">
    <property type="component" value="Unassembled WGS sequence"/>
</dbReference>
<dbReference type="RefSeq" id="WP_069995499.1">
    <property type="nucleotide sequence ID" value="NZ_FMPG01000002.1"/>
</dbReference>
<accession>A0A1D4LQZ6</accession>
<dbReference type="AlphaFoldDB" id="A0A1D4LQZ6"/>
<evidence type="ECO:0000256" key="4">
    <source>
        <dbReference type="ARBA" id="ARBA00022643"/>
    </source>
</evidence>
<evidence type="ECO:0000256" key="2">
    <source>
        <dbReference type="ARBA" id="ARBA00016393"/>
    </source>
</evidence>
<evidence type="ECO:0000256" key="1">
    <source>
        <dbReference type="ARBA" id="ARBA00011881"/>
    </source>
</evidence>
<keyword evidence="11" id="KW-1185">Reference proteome</keyword>
<dbReference type="EMBL" id="FMPI01000007">
    <property type="protein sequence ID" value="SCS88680.1"/>
    <property type="molecule type" value="Genomic_DNA"/>
</dbReference>
<dbReference type="InterPro" id="IPR029039">
    <property type="entry name" value="Flavoprotein-like_sf"/>
</dbReference>
<dbReference type="InterPro" id="IPR005025">
    <property type="entry name" value="FMN_Rdtase-like_dom"/>
</dbReference>
<dbReference type="GO" id="GO:0016491">
    <property type="term" value="F:oxidoreductase activity"/>
    <property type="evidence" value="ECO:0007669"/>
    <property type="project" value="UniProtKB-KW"/>
</dbReference>
<comment type="subunit">
    <text evidence="1">Homotetramer.</text>
</comment>
<organism evidence="9 12">
    <name type="scientific">Staphylococcus caeli</name>
    <dbReference type="NCBI Taxonomy" id="2201815"/>
    <lineage>
        <taxon>Bacteria</taxon>
        <taxon>Bacillati</taxon>
        <taxon>Bacillota</taxon>
        <taxon>Bacilli</taxon>
        <taxon>Bacillales</taxon>
        <taxon>Staphylococcaceae</taxon>
        <taxon>Staphylococcus</taxon>
    </lineage>
</organism>
<evidence type="ECO:0000256" key="7">
    <source>
        <dbReference type="ARBA" id="ARBA00032807"/>
    </source>
</evidence>
<dbReference type="Gene3D" id="3.40.50.360">
    <property type="match status" value="1"/>
</dbReference>
<feature type="domain" description="NADPH-dependent FMN reductase-like" evidence="8">
    <location>
        <begin position="1"/>
        <end position="143"/>
    </location>
</feature>
<evidence type="ECO:0000313" key="9">
    <source>
        <dbReference type="EMBL" id="SCS63932.1"/>
    </source>
</evidence>
<keyword evidence="3" id="KW-0285">Flavoprotein</keyword>
<evidence type="ECO:0000313" key="10">
    <source>
        <dbReference type="EMBL" id="SCS88680.1"/>
    </source>
</evidence>
<keyword evidence="5 9" id="KW-0560">Oxidoreductase</keyword>
<evidence type="ECO:0000256" key="3">
    <source>
        <dbReference type="ARBA" id="ARBA00022630"/>
    </source>
</evidence>
<dbReference type="OrthoDB" id="1643408at2"/>
<dbReference type="PANTHER" id="PTHR43408">
    <property type="entry name" value="FMN REDUCTASE (NADPH)"/>
    <property type="match status" value="1"/>
</dbReference>
<dbReference type="InterPro" id="IPR051814">
    <property type="entry name" value="NAD(P)H-dep_FMN_reductase"/>
</dbReference>
<reference evidence="9 12" key="1">
    <citation type="submission" date="2016-09" db="EMBL/GenBank/DDBJ databases">
        <authorList>
            <consortium name="Pathogen Informatics"/>
        </authorList>
    </citation>
    <scope>NUCLEOTIDE SEQUENCE [LARGE SCALE GENOMIC DNA]</scope>
    <source>
        <strain evidence="9 12">82B</strain>
    </source>
</reference>
<evidence type="ECO:0000256" key="5">
    <source>
        <dbReference type="ARBA" id="ARBA00023002"/>
    </source>
</evidence>
<name>A0A1D4LQZ6_9STAP</name>
<gene>
    <name evidence="9" type="primary">ssuE</name>
    <name evidence="9" type="ORF">SAMEA2297795_00873</name>
    <name evidence="10" type="ORF">SAMEA2297796_01330</name>
</gene>
<proteinExistence type="predicted"/>
<reference evidence="10 11" key="2">
    <citation type="submission" date="2016-09" db="EMBL/GenBank/DDBJ databases">
        <authorList>
            <consortium name="Pathogen Informatics"/>
            <person name="Sun Q."/>
            <person name="Inoue M."/>
        </authorList>
    </citation>
    <scope>NUCLEOTIDE SEQUENCE [LARGE SCALE GENOMIC DNA]</scope>
    <source>
        <strain evidence="10 11">82C</strain>
    </source>
</reference>
<evidence type="ECO:0000313" key="12">
    <source>
        <dbReference type="Proteomes" id="UP000095768"/>
    </source>
</evidence>
<dbReference type="EMBL" id="FMPG01000002">
    <property type="protein sequence ID" value="SCS63932.1"/>
    <property type="molecule type" value="Genomic_DNA"/>
</dbReference>
<dbReference type="SUPFAM" id="SSF52218">
    <property type="entry name" value="Flavoproteins"/>
    <property type="match status" value="1"/>
</dbReference>
<dbReference type="PANTHER" id="PTHR43408:SF2">
    <property type="entry name" value="FMN REDUCTASE (NADPH)"/>
    <property type="match status" value="1"/>
</dbReference>
<evidence type="ECO:0000313" key="11">
    <source>
        <dbReference type="Proteomes" id="UP000095412"/>
    </source>
</evidence>
<dbReference type="Proteomes" id="UP000095412">
    <property type="component" value="Unassembled WGS sequence"/>
</dbReference>
<keyword evidence="4" id="KW-0288">FMN</keyword>
<evidence type="ECO:0000259" key="8">
    <source>
        <dbReference type="Pfam" id="PF03358"/>
    </source>
</evidence>